<gene>
    <name evidence="2" type="ORF">NCTC12998_08109</name>
</gene>
<feature type="region of interest" description="Disordered" evidence="1">
    <location>
        <begin position="80"/>
        <end position="195"/>
    </location>
</feature>
<dbReference type="Proteomes" id="UP000345637">
    <property type="component" value="Unassembled WGS sequence"/>
</dbReference>
<sequence length="195" mass="22724">MPLFQHHRDKAAVGGAGTVENIKAGHLNHILNRRIGQQQLARLGHHRFGTLQRRRLRQLYAGKEIALILLRQKAFRHLAKAEGHQTGGGERRHQRQPQTTVHPFDQRTVAVTQRRQGAVKSPPDGGRLRGTRAQQQRAQRRRQGERDDARHRHRRRQRDGKLAIQLTDNPRQERHRNKHRQQHQRCGDHRPGDLP</sequence>
<feature type="compositionally biased region" description="Basic and acidic residues" evidence="1">
    <location>
        <begin position="185"/>
        <end position="195"/>
    </location>
</feature>
<evidence type="ECO:0000313" key="3">
    <source>
        <dbReference type="Proteomes" id="UP000345637"/>
    </source>
</evidence>
<organism evidence="2 3">
    <name type="scientific">Raoultella planticola</name>
    <name type="common">Klebsiella planticola</name>
    <dbReference type="NCBI Taxonomy" id="575"/>
    <lineage>
        <taxon>Bacteria</taxon>
        <taxon>Pseudomonadati</taxon>
        <taxon>Pseudomonadota</taxon>
        <taxon>Gammaproteobacteria</taxon>
        <taxon>Enterobacterales</taxon>
        <taxon>Enterobacteriaceae</taxon>
        <taxon>Klebsiella/Raoultella group</taxon>
        <taxon>Raoultella</taxon>
    </lineage>
</organism>
<proteinExistence type="predicted"/>
<dbReference type="AlphaFoldDB" id="A0A485DCP0"/>
<accession>A0A485DCP0</accession>
<evidence type="ECO:0000313" key="2">
    <source>
        <dbReference type="EMBL" id="VFS94663.1"/>
    </source>
</evidence>
<feature type="compositionally biased region" description="Basic residues" evidence="1">
    <location>
        <begin position="173"/>
        <end position="183"/>
    </location>
</feature>
<evidence type="ECO:0000256" key="1">
    <source>
        <dbReference type="SAM" id="MobiDB-lite"/>
    </source>
</evidence>
<name>A0A485DCP0_RAOPL</name>
<reference evidence="2 3" key="1">
    <citation type="submission" date="2019-03" db="EMBL/GenBank/DDBJ databases">
        <authorList>
            <consortium name="Pathogen Informatics"/>
        </authorList>
    </citation>
    <scope>NUCLEOTIDE SEQUENCE [LARGE SCALE GENOMIC DNA]</scope>
    <source>
        <strain evidence="2 3">NCTC12998</strain>
    </source>
</reference>
<protein>
    <submittedName>
        <fullName evidence="2">Uncharacterized protein</fullName>
    </submittedName>
</protein>
<dbReference type="EMBL" id="CAADJE010000044">
    <property type="protein sequence ID" value="VFS94663.1"/>
    <property type="molecule type" value="Genomic_DNA"/>
</dbReference>